<dbReference type="Gene3D" id="2.40.100.10">
    <property type="entry name" value="Cyclophilin-like"/>
    <property type="match status" value="1"/>
</dbReference>
<dbReference type="InterPro" id="IPR002130">
    <property type="entry name" value="Cyclophilin-type_PPIase_dom"/>
</dbReference>
<sequence>MAGSRNGEKDARASRERLRVYTARRTVHEKSVQRRKRDNLLAILAGLVIVALATVAQFTFFTVGPGAPEPTPSATAEPSASPDPAAEGENVGDVPDPALAESRTWTGELELNSVPLAIELDGAAAPQAVAAFVQEVTDDYFVDKSCHRLTDGGFFVLQCGSLDGTGAGDPSFSFGPIENAPVDDVYAAGTIAMARAQGDAYSNGRQFFIVYDDTTIPSDAAGGYTVIGKVTSGLDQLKAEITDAGLTPVNSENDGTPVVPTTITRVTIG</sequence>
<keyword evidence="5" id="KW-0812">Transmembrane</keyword>
<accession>A0A542YIN0</accession>
<feature type="compositionally biased region" description="Low complexity" evidence="4">
    <location>
        <begin position="72"/>
        <end position="89"/>
    </location>
</feature>
<evidence type="ECO:0000256" key="3">
    <source>
        <dbReference type="ARBA" id="ARBA00023235"/>
    </source>
</evidence>
<dbReference type="EC" id="5.2.1.8" evidence="1"/>
<reference evidence="7 8" key="1">
    <citation type="submission" date="2019-06" db="EMBL/GenBank/DDBJ databases">
        <title>Sequencing the genomes of 1000 actinobacteria strains.</title>
        <authorList>
            <person name="Klenk H.-P."/>
        </authorList>
    </citation>
    <scope>NUCLEOTIDE SEQUENCE [LARGE SCALE GENOMIC DNA]</scope>
    <source>
        <strain evidence="7 8">DSM 26477</strain>
    </source>
</reference>
<keyword evidence="2" id="KW-0697">Rotamase</keyword>
<dbReference type="EMBL" id="VFOM01000001">
    <property type="protein sequence ID" value="TQL47955.1"/>
    <property type="molecule type" value="Genomic_DNA"/>
</dbReference>
<keyword evidence="5" id="KW-0472">Membrane</keyword>
<keyword evidence="8" id="KW-1185">Reference proteome</keyword>
<comment type="caution">
    <text evidence="7">The sequence shown here is derived from an EMBL/GenBank/DDBJ whole genome shotgun (WGS) entry which is preliminary data.</text>
</comment>
<keyword evidence="3 7" id="KW-0413">Isomerase</keyword>
<dbReference type="PANTHER" id="PTHR43246">
    <property type="entry name" value="PEPTIDYL-PROLYL CIS-TRANS ISOMERASE CYP38, CHLOROPLASTIC"/>
    <property type="match status" value="1"/>
</dbReference>
<evidence type="ECO:0000256" key="1">
    <source>
        <dbReference type="ARBA" id="ARBA00013194"/>
    </source>
</evidence>
<organism evidence="7 8">
    <name type="scientific">Homoserinimonas aerilata</name>
    <dbReference type="NCBI Taxonomy" id="1162970"/>
    <lineage>
        <taxon>Bacteria</taxon>
        <taxon>Bacillati</taxon>
        <taxon>Actinomycetota</taxon>
        <taxon>Actinomycetes</taxon>
        <taxon>Micrococcales</taxon>
        <taxon>Microbacteriaceae</taxon>
        <taxon>Homoserinimonas</taxon>
    </lineage>
</organism>
<keyword evidence="5" id="KW-1133">Transmembrane helix</keyword>
<feature type="domain" description="PPIase cyclophilin-type" evidence="6">
    <location>
        <begin position="116"/>
        <end position="268"/>
    </location>
</feature>
<evidence type="ECO:0000259" key="6">
    <source>
        <dbReference type="PROSITE" id="PS50072"/>
    </source>
</evidence>
<dbReference type="OrthoDB" id="5507614at2"/>
<dbReference type="PROSITE" id="PS50072">
    <property type="entry name" value="CSA_PPIASE_2"/>
    <property type="match status" value="1"/>
</dbReference>
<dbReference type="Proteomes" id="UP000317998">
    <property type="component" value="Unassembled WGS sequence"/>
</dbReference>
<dbReference type="GO" id="GO:0003755">
    <property type="term" value="F:peptidyl-prolyl cis-trans isomerase activity"/>
    <property type="evidence" value="ECO:0007669"/>
    <property type="project" value="UniProtKB-KW"/>
</dbReference>
<dbReference type="Pfam" id="PF00160">
    <property type="entry name" value="Pro_isomerase"/>
    <property type="match status" value="1"/>
</dbReference>
<feature type="transmembrane region" description="Helical" evidence="5">
    <location>
        <begin position="40"/>
        <end position="63"/>
    </location>
</feature>
<evidence type="ECO:0000313" key="8">
    <source>
        <dbReference type="Proteomes" id="UP000317998"/>
    </source>
</evidence>
<proteinExistence type="predicted"/>
<evidence type="ECO:0000313" key="7">
    <source>
        <dbReference type="EMBL" id="TQL47955.1"/>
    </source>
</evidence>
<dbReference type="InterPro" id="IPR029000">
    <property type="entry name" value="Cyclophilin-like_dom_sf"/>
</dbReference>
<protein>
    <recommendedName>
        <fullName evidence="1">peptidylprolyl isomerase</fullName>
        <ecNumber evidence="1">5.2.1.8</ecNumber>
    </recommendedName>
</protein>
<evidence type="ECO:0000256" key="5">
    <source>
        <dbReference type="SAM" id="Phobius"/>
    </source>
</evidence>
<gene>
    <name evidence="7" type="ORF">FB562_1034</name>
</gene>
<dbReference type="InterPro" id="IPR044665">
    <property type="entry name" value="E_coli_cyclophilin_A-like"/>
</dbReference>
<evidence type="ECO:0000256" key="4">
    <source>
        <dbReference type="SAM" id="MobiDB-lite"/>
    </source>
</evidence>
<dbReference type="RefSeq" id="WP_141880151.1">
    <property type="nucleotide sequence ID" value="NZ_VFOM01000001.1"/>
</dbReference>
<dbReference type="AlphaFoldDB" id="A0A542YIN0"/>
<dbReference type="SUPFAM" id="SSF50891">
    <property type="entry name" value="Cyclophilin-like"/>
    <property type="match status" value="1"/>
</dbReference>
<evidence type="ECO:0000256" key="2">
    <source>
        <dbReference type="ARBA" id="ARBA00023110"/>
    </source>
</evidence>
<feature type="region of interest" description="Disordered" evidence="4">
    <location>
        <begin position="68"/>
        <end position="98"/>
    </location>
</feature>
<name>A0A542YIN0_9MICO</name>